<proteinExistence type="predicted"/>
<accession>A0A0K2GAN1</accession>
<protein>
    <submittedName>
        <fullName evidence="1">Uncharacterized protein</fullName>
    </submittedName>
</protein>
<keyword evidence="2" id="KW-1185">Reference proteome</keyword>
<dbReference type="AlphaFoldDB" id="A0A0K2GAN1"/>
<name>A0A0K2GAN1_NITMO</name>
<dbReference type="EMBL" id="CP011801">
    <property type="protein sequence ID" value="ALA58003.1"/>
    <property type="molecule type" value="Genomic_DNA"/>
</dbReference>
<evidence type="ECO:0000313" key="2">
    <source>
        <dbReference type="Proteomes" id="UP000069205"/>
    </source>
</evidence>
<dbReference type="PATRIC" id="fig|42253.5.peg.1551"/>
<dbReference type="Proteomes" id="UP000069205">
    <property type="component" value="Chromosome"/>
</dbReference>
<evidence type="ECO:0000313" key="1">
    <source>
        <dbReference type="EMBL" id="ALA58003.1"/>
    </source>
</evidence>
<dbReference type="STRING" id="42253.NITMOv2_1579"/>
<organism evidence="1 2">
    <name type="scientific">Nitrospira moscoviensis</name>
    <dbReference type="NCBI Taxonomy" id="42253"/>
    <lineage>
        <taxon>Bacteria</taxon>
        <taxon>Pseudomonadati</taxon>
        <taxon>Nitrospirota</taxon>
        <taxon>Nitrospiria</taxon>
        <taxon>Nitrospirales</taxon>
        <taxon>Nitrospiraceae</taxon>
        <taxon>Nitrospira</taxon>
    </lineage>
</organism>
<dbReference type="KEGG" id="nmv:NITMOv2_1579"/>
<reference evidence="1 2" key="1">
    <citation type="journal article" date="2015" name="Proc. Natl. Acad. Sci. U.S.A.">
        <title>Expanded metabolic versatility of ubiquitous nitrite-oxidizing bacteria from the genus Nitrospira.</title>
        <authorList>
            <person name="Koch H."/>
            <person name="Lucker S."/>
            <person name="Albertsen M."/>
            <person name="Kitzinger K."/>
            <person name="Herbold C."/>
            <person name="Spieck E."/>
            <person name="Nielsen P.H."/>
            <person name="Wagner M."/>
            <person name="Daims H."/>
        </authorList>
    </citation>
    <scope>NUCLEOTIDE SEQUENCE [LARGE SCALE GENOMIC DNA]</scope>
    <source>
        <strain evidence="1 2">NSP M-1</strain>
    </source>
</reference>
<gene>
    <name evidence="1" type="ORF">NITMOv2_1579</name>
</gene>
<sequence>MNSWEVGLCLRHQPVAGGFCGSLLEARRAGQSCRVETGVSSKRRPRLEIPHHLPSLMNRVLTRDTAWERDRSAHRRFASEREWASGRMRNRDELGRVICKVSGSW</sequence>